<dbReference type="Gene3D" id="3.40.50.150">
    <property type="entry name" value="Vaccinia Virus protein VP39"/>
    <property type="match status" value="1"/>
</dbReference>
<dbReference type="GO" id="GO:0008984">
    <property type="term" value="F:protein-glutamate methylesterase activity"/>
    <property type="evidence" value="ECO:0007669"/>
    <property type="project" value="InterPro"/>
</dbReference>
<dbReference type="InterPro" id="IPR050903">
    <property type="entry name" value="Bact_Chemotaxis_MeTrfase"/>
</dbReference>
<name>A0A9D5JZ03_9BACT</name>
<dbReference type="InterPro" id="IPR022642">
    <property type="entry name" value="CheR_C"/>
</dbReference>
<dbReference type="PANTHER" id="PTHR24422:SF8">
    <property type="entry name" value="CHEMOTAXIS PROTEIN"/>
    <property type="match status" value="1"/>
</dbReference>
<organism evidence="4 5">
    <name type="scientific">candidate division KSB3 bacterium</name>
    <dbReference type="NCBI Taxonomy" id="2044937"/>
    <lineage>
        <taxon>Bacteria</taxon>
        <taxon>candidate division KSB3</taxon>
    </lineage>
</organism>
<dbReference type="Gene3D" id="3.40.50.180">
    <property type="entry name" value="Methylesterase CheB, C-terminal domain"/>
    <property type="match status" value="1"/>
</dbReference>
<keyword evidence="1" id="KW-0145">Chemotaxis</keyword>
<feature type="active site" evidence="1">
    <location>
        <position position="73"/>
    </location>
</feature>
<dbReference type="Pfam" id="PF01739">
    <property type="entry name" value="CheR"/>
    <property type="match status" value="1"/>
</dbReference>
<reference evidence="4" key="1">
    <citation type="submission" date="2019-11" db="EMBL/GenBank/DDBJ databases">
        <title>Microbial mats filling the niche in hypersaline microbial mats.</title>
        <authorList>
            <person name="Wong H.L."/>
            <person name="Macleod F.I."/>
            <person name="White R.A. III"/>
            <person name="Burns B.P."/>
        </authorList>
    </citation>
    <scope>NUCLEOTIDE SEQUENCE</scope>
    <source>
        <strain evidence="4">Rbin_158</strain>
    </source>
</reference>
<evidence type="ECO:0000313" key="5">
    <source>
        <dbReference type="Proteomes" id="UP000649604"/>
    </source>
</evidence>
<dbReference type="SUPFAM" id="SSF52738">
    <property type="entry name" value="Methylesterase CheB, C-terminal domain"/>
    <property type="match status" value="1"/>
</dbReference>
<accession>A0A9D5JZ03</accession>
<evidence type="ECO:0008006" key="6">
    <source>
        <dbReference type="Google" id="ProtNLM"/>
    </source>
</evidence>
<dbReference type="PRINTS" id="PR00996">
    <property type="entry name" value="CHERMTFRASE"/>
</dbReference>
<comment type="caution">
    <text evidence="4">The sequence shown here is derived from an EMBL/GenBank/DDBJ whole genome shotgun (WGS) entry which is preliminary data.</text>
</comment>
<dbReference type="GO" id="GO:0000156">
    <property type="term" value="F:phosphorelay response regulator activity"/>
    <property type="evidence" value="ECO:0007669"/>
    <property type="project" value="InterPro"/>
</dbReference>
<dbReference type="CDD" id="cd16433">
    <property type="entry name" value="CheB"/>
    <property type="match status" value="1"/>
</dbReference>
<evidence type="ECO:0000259" key="2">
    <source>
        <dbReference type="PROSITE" id="PS50122"/>
    </source>
</evidence>
<dbReference type="InterPro" id="IPR029063">
    <property type="entry name" value="SAM-dependent_MTases_sf"/>
</dbReference>
<dbReference type="PROSITE" id="PS50122">
    <property type="entry name" value="CHEB"/>
    <property type="match status" value="1"/>
</dbReference>
<proteinExistence type="predicted"/>
<evidence type="ECO:0000259" key="3">
    <source>
        <dbReference type="PROSITE" id="PS50123"/>
    </source>
</evidence>
<dbReference type="InterPro" id="IPR035909">
    <property type="entry name" value="CheB_C"/>
</dbReference>
<feature type="active site" evidence="1">
    <location>
        <position position="47"/>
    </location>
</feature>
<dbReference type="InterPro" id="IPR022641">
    <property type="entry name" value="CheR_N"/>
</dbReference>
<dbReference type="PROSITE" id="PS50123">
    <property type="entry name" value="CHER"/>
    <property type="match status" value="1"/>
</dbReference>
<dbReference type="GO" id="GO:0006935">
    <property type="term" value="P:chemotaxis"/>
    <property type="evidence" value="ECO:0007669"/>
    <property type="project" value="UniProtKB-UniRule"/>
</dbReference>
<dbReference type="PANTHER" id="PTHR24422">
    <property type="entry name" value="CHEMOTAXIS PROTEIN METHYLTRANSFERASE"/>
    <property type="match status" value="1"/>
</dbReference>
<dbReference type="GO" id="GO:0005737">
    <property type="term" value="C:cytoplasm"/>
    <property type="evidence" value="ECO:0007669"/>
    <property type="project" value="InterPro"/>
</dbReference>
<dbReference type="Pfam" id="PF01339">
    <property type="entry name" value="CheB_methylest"/>
    <property type="match status" value="1"/>
</dbReference>
<dbReference type="InterPro" id="IPR000780">
    <property type="entry name" value="CheR_MeTrfase"/>
</dbReference>
<dbReference type="EMBL" id="WJJP01000642">
    <property type="protein sequence ID" value="MBD3326824.1"/>
    <property type="molecule type" value="Genomic_DNA"/>
</dbReference>
<feature type="active site" evidence="1">
    <location>
        <position position="165"/>
    </location>
</feature>
<dbReference type="SMART" id="SM00138">
    <property type="entry name" value="MeTrc"/>
    <property type="match status" value="1"/>
</dbReference>
<sequence>PLKIFVLHRHLAFYLSRLDIQNKLVFEKSLTPHTPTQRIKAIAIGGSAESLDKIFTIIQNLALADVSVFIVQHFPRDARNILDTLLQDKTPYRTMIPEDQTPIEPNVIYIAPSDFHMRITPGYITLTQDTLVNYSRPSIDVLFETASNTYKEALLAILLCGYGNDGSHALRTLRTNGSRVIIEDPLDCAARDMPANALKTGNYDYKFPIQEIVSYLSRIIRKETMTLHDPDIARFLTALHHRYGYDYRDYSLDSIRRRLQKTMIDRGFSDFQTFASQVLNAPELFEELFLEFSINVTHFFRNPQVFRQIRDTILPYLDTYAHIKIWCAGCSTGEEPYSLAMLLKETGLLKKSQIYATDINPFVIAEAKNGLFNRQNFAIDSQNYAESGGQHTLSDYFDPIGDILKVTADLREKILFFQHSLVNSGVLNEFQLILCRNVLIYFNQHLQTRTIQLFDKSLDRHGFLILGQSETLPNHEAHPTFHAFDPTYKIFRKRKFF</sequence>
<dbReference type="Pfam" id="PF03705">
    <property type="entry name" value="CheR_N"/>
    <property type="match status" value="1"/>
</dbReference>
<gene>
    <name evidence="4" type="ORF">GF339_19725</name>
</gene>
<keyword evidence="1" id="KW-0378">Hydrolase</keyword>
<feature type="domain" description="CheB-type methylesterase" evidence="2">
    <location>
        <begin position="35"/>
        <end position="223"/>
    </location>
</feature>
<protein>
    <recommendedName>
        <fullName evidence="6">Chemotaxis protein CheR</fullName>
    </recommendedName>
</protein>
<dbReference type="Proteomes" id="UP000649604">
    <property type="component" value="Unassembled WGS sequence"/>
</dbReference>
<dbReference type="AlphaFoldDB" id="A0A9D5JZ03"/>
<dbReference type="InterPro" id="IPR000673">
    <property type="entry name" value="Sig_transdc_resp-reg_Me-estase"/>
</dbReference>
<evidence type="ECO:0000256" key="1">
    <source>
        <dbReference type="PROSITE-ProRule" id="PRU00050"/>
    </source>
</evidence>
<evidence type="ECO:0000313" key="4">
    <source>
        <dbReference type="EMBL" id="MBD3326824.1"/>
    </source>
</evidence>
<feature type="non-terminal residue" evidence="4">
    <location>
        <position position="1"/>
    </location>
</feature>
<dbReference type="SUPFAM" id="SSF53335">
    <property type="entry name" value="S-adenosyl-L-methionine-dependent methyltransferases"/>
    <property type="match status" value="1"/>
</dbReference>
<feature type="domain" description="CheR-type methyltransferase" evidence="3">
    <location>
        <begin position="220"/>
        <end position="494"/>
    </location>
</feature>
<dbReference type="GO" id="GO:0008757">
    <property type="term" value="F:S-adenosylmethionine-dependent methyltransferase activity"/>
    <property type="evidence" value="ECO:0007669"/>
    <property type="project" value="InterPro"/>
</dbReference>
<dbReference type="SUPFAM" id="SSF47757">
    <property type="entry name" value="Chemotaxis receptor methyltransferase CheR, N-terminal domain"/>
    <property type="match status" value="1"/>
</dbReference>